<feature type="active site" description="Acyl-ester intermediate" evidence="18">
    <location>
        <position position="60"/>
    </location>
</feature>
<evidence type="ECO:0000256" key="15">
    <source>
        <dbReference type="ARBA" id="ARBA00023316"/>
    </source>
</evidence>
<feature type="signal peptide" evidence="21">
    <location>
        <begin position="1"/>
        <end position="20"/>
    </location>
</feature>
<dbReference type="OrthoDB" id="9795979at2"/>
<evidence type="ECO:0000313" key="24">
    <source>
        <dbReference type="Proteomes" id="UP000286482"/>
    </source>
</evidence>
<accession>A0A420E6G7</accession>
<dbReference type="EMBL" id="RAQO01000013">
    <property type="protein sequence ID" value="RKF12829.1"/>
    <property type="molecule type" value="Genomic_DNA"/>
</dbReference>
<evidence type="ECO:0000256" key="20">
    <source>
        <dbReference type="RuleBase" id="RU004016"/>
    </source>
</evidence>
<dbReference type="GO" id="GO:0008658">
    <property type="term" value="F:penicillin binding"/>
    <property type="evidence" value="ECO:0007669"/>
    <property type="project" value="UniProtKB-ARBA"/>
</dbReference>
<evidence type="ECO:0000256" key="18">
    <source>
        <dbReference type="PIRSR" id="PIRSR618044-1"/>
    </source>
</evidence>
<evidence type="ECO:0000256" key="7">
    <source>
        <dbReference type="ARBA" id="ARBA00022519"/>
    </source>
</evidence>
<evidence type="ECO:0000256" key="6">
    <source>
        <dbReference type="ARBA" id="ARBA00022475"/>
    </source>
</evidence>
<evidence type="ECO:0000256" key="16">
    <source>
        <dbReference type="ARBA" id="ARBA00034000"/>
    </source>
</evidence>
<dbReference type="GO" id="GO:0009252">
    <property type="term" value="P:peptidoglycan biosynthetic process"/>
    <property type="evidence" value="ECO:0007669"/>
    <property type="project" value="UniProtKB-UniPathway"/>
</dbReference>
<dbReference type="SUPFAM" id="SSF69189">
    <property type="entry name" value="Penicillin-binding protein associated domain"/>
    <property type="match status" value="1"/>
</dbReference>
<evidence type="ECO:0000256" key="1">
    <source>
        <dbReference type="ARBA" id="ARBA00003217"/>
    </source>
</evidence>
<keyword evidence="11" id="KW-0378">Hydrolase</keyword>
<evidence type="ECO:0000256" key="17">
    <source>
        <dbReference type="ARBA" id="ARBA00060592"/>
    </source>
</evidence>
<dbReference type="GO" id="GO:0071555">
    <property type="term" value="P:cell wall organization"/>
    <property type="evidence" value="ECO:0007669"/>
    <property type="project" value="UniProtKB-KW"/>
</dbReference>
<dbReference type="InterPro" id="IPR037167">
    <property type="entry name" value="Peptidase_S11_C_sf"/>
</dbReference>
<evidence type="ECO:0000259" key="22">
    <source>
        <dbReference type="SMART" id="SM00936"/>
    </source>
</evidence>
<keyword evidence="7" id="KW-0997">Cell inner membrane</keyword>
<comment type="catalytic activity">
    <reaction evidence="16">
        <text>Preferential cleavage: (Ac)2-L-Lys-D-Ala-|-D-Ala. Also transpeptidation of peptidyl-alanyl moieties that are N-acyl substituents of D-alanine.</text>
        <dbReference type="EC" id="3.4.16.4"/>
    </reaction>
</comment>
<dbReference type="Proteomes" id="UP000286482">
    <property type="component" value="Unassembled WGS sequence"/>
</dbReference>
<evidence type="ECO:0000256" key="12">
    <source>
        <dbReference type="ARBA" id="ARBA00022960"/>
    </source>
</evidence>
<feature type="active site" description="Proton acceptor" evidence="18">
    <location>
        <position position="63"/>
    </location>
</feature>
<keyword evidence="24" id="KW-1185">Reference proteome</keyword>
<organism evidence="23 24">
    <name type="scientific">Alginatibacterium sediminis</name>
    <dbReference type="NCBI Taxonomy" id="2164068"/>
    <lineage>
        <taxon>Bacteria</taxon>
        <taxon>Pseudomonadati</taxon>
        <taxon>Pseudomonadota</taxon>
        <taxon>Gammaproteobacteria</taxon>
        <taxon>Alteromonadales</taxon>
        <taxon>Alteromonadaceae</taxon>
        <taxon>Alginatibacterium</taxon>
    </lineage>
</organism>
<dbReference type="FunFam" id="3.40.710.10:FF:000001">
    <property type="entry name" value="D-alanyl-D-alanine serine-type carboxypeptidase"/>
    <property type="match status" value="1"/>
</dbReference>
<dbReference type="GO" id="GO:0006508">
    <property type="term" value="P:proteolysis"/>
    <property type="evidence" value="ECO:0007669"/>
    <property type="project" value="UniProtKB-KW"/>
</dbReference>
<gene>
    <name evidence="23" type="ORF">DBZ36_20035</name>
</gene>
<comment type="subcellular location">
    <subcellularLocation>
        <location evidence="2">Cell inner membrane</location>
        <topology evidence="2">Peripheral membrane protein</topology>
    </subcellularLocation>
</comment>
<dbReference type="Gene3D" id="2.60.410.10">
    <property type="entry name" value="D-Ala-D-Ala carboxypeptidase, C-terminal domain"/>
    <property type="match status" value="1"/>
</dbReference>
<evidence type="ECO:0000256" key="11">
    <source>
        <dbReference type="ARBA" id="ARBA00022801"/>
    </source>
</evidence>
<dbReference type="Gene3D" id="3.40.710.10">
    <property type="entry name" value="DD-peptidase/beta-lactamase superfamily"/>
    <property type="match status" value="1"/>
</dbReference>
<evidence type="ECO:0000256" key="5">
    <source>
        <dbReference type="ARBA" id="ARBA00012448"/>
    </source>
</evidence>
<dbReference type="GO" id="GO:0009002">
    <property type="term" value="F:serine-type D-Ala-D-Ala carboxypeptidase activity"/>
    <property type="evidence" value="ECO:0007669"/>
    <property type="project" value="UniProtKB-EC"/>
</dbReference>
<keyword evidence="8 23" id="KW-0121">Carboxypeptidase</keyword>
<evidence type="ECO:0000256" key="9">
    <source>
        <dbReference type="ARBA" id="ARBA00022670"/>
    </source>
</evidence>
<dbReference type="UniPathway" id="UPA00219"/>
<dbReference type="RefSeq" id="WP_120356836.1">
    <property type="nucleotide sequence ID" value="NZ_RAQO01000013.1"/>
</dbReference>
<dbReference type="GO" id="GO:0008360">
    <property type="term" value="P:regulation of cell shape"/>
    <property type="evidence" value="ECO:0007669"/>
    <property type="project" value="UniProtKB-KW"/>
</dbReference>
<dbReference type="InterPro" id="IPR001967">
    <property type="entry name" value="Peptidase_S11_N"/>
</dbReference>
<feature type="binding site" evidence="19">
    <location>
        <position position="226"/>
    </location>
    <ligand>
        <name>substrate</name>
    </ligand>
</feature>
<dbReference type="InterPro" id="IPR015956">
    <property type="entry name" value="Peniciliin-bd_prot_C_sf"/>
</dbReference>
<feature type="domain" description="Peptidase S11 D-Ala-D-Ala carboxypeptidase A C-terminal" evidence="22">
    <location>
        <begin position="276"/>
        <end position="366"/>
    </location>
</feature>
<comment type="caution">
    <text evidence="23">The sequence shown here is derived from an EMBL/GenBank/DDBJ whole genome shotgun (WGS) entry which is preliminary data.</text>
</comment>
<comment type="pathway">
    <text evidence="3">Cell wall biogenesis; peptidoglycan biosynthesis.</text>
</comment>
<evidence type="ECO:0000313" key="23">
    <source>
        <dbReference type="EMBL" id="RKF12829.1"/>
    </source>
</evidence>
<feature type="active site" evidence="18">
    <location>
        <position position="123"/>
    </location>
</feature>
<keyword evidence="13" id="KW-0573">Peptidoglycan synthesis</keyword>
<keyword evidence="14" id="KW-0472">Membrane</keyword>
<evidence type="ECO:0000256" key="13">
    <source>
        <dbReference type="ARBA" id="ARBA00022984"/>
    </source>
</evidence>
<dbReference type="Pfam" id="PF00768">
    <property type="entry name" value="Peptidase_S11"/>
    <property type="match status" value="1"/>
</dbReference>
<evidence type="ECO:0000256" key="14">
    <source>
        <dbReference type="ARBA" id="ARBA00023136"/>
    </source>
</evidence>
<comment type="function">
    <text evidence="1">Removes C-terminal D-alanyl residues from sugar-peptide cell wall precursors.</text>
</comment>
<keyword evidence="6" id="KW-1003">Cell membrane</keyword>
<evidence type="ECO:0000256" key="2">
    <source>
        <dbReference type="ARBA" id="ARBA00004417"/>
    </source>
</evidence>
<comment type="similarity">
    <text evidence="4 20">Belongs to the peptidase S11 family.</text>
</comment>
<keyword evidence="15" id="KW-0961">Cell wall biogenesis/degradation</keyword>
<dbReference type="EC" id="3.4.16.4" evidence="5"/>
<dbReference type="Pfam" id="PF07943">
    <property type="entry name" value="PBP5_C"/>
    <property type="match status" value="1"/>
</dbReference>
<feature type="chain" id="PRO_5019515847" description="serine-type D-Ala-D-Ala carboxypeptidase" evidence="21">
    <location>
        <begin position="21"/>
        <end position="385"/>
    </location>
</feature>
<reference evidence="23 24" key="1">
    <citation type="submission" date="2018-09" db="EMBL/GenBank/DDBJ databases">
        <authorList>
            <person name="Wang Z."/>
        </authorList>
    </citation>
    <scope>NUCLEOTIDE SEQUENCE [LARGE SCALE GENOMIC DNA]</scope>
    <source>
        <strain evidence="23 24">ALS 81</strain>
    </source>
</reference>
<protein>
    <recommendedName>
        <fullName evidence="5">serine-type D-Ala-D-Ala carboxypeptidase</fullName>
        <ecNumber evidence="5">3.4.16.4</ecNumber>
    </recommendedName>
</protein>
<dbReference type="GO" id="GO:0005886">
    <property type="term" value="C:plasma membrane"/>
    <property type="evidence" value="ECO:0007669"/>
    <property type="project" value="UniProtKB-SubCell"/>
</dbReference>
<sequence>MQIVRNGLIALALTTQIAVAAPQVIPSAPLISAKAYYLIDFDSGEVLAQSNADERLPPASLTKIMTSYIVGKEIVNGNISPKDMVTVSENAWAANFPDSSKMFIEVGKQVSVEDLNRGIIVQSGNDACVAMAEHIAGSEDSFATLMNSWAEHLGLQDTRFENSHGLHTDTHYTTAKDMAHLAIALIRDVPDEYAIYAEKEFTYNNITQSNRNTLLWDRSLNVDGMKTGHTSQAGYSLVSSATDNGMRLVSVVLGTASSKARSAESKKLLNWGFRFHETVKPYAAGDTLSQQRVWMGEQDQVALGVANDIAMTLPRGQAKDLTANFELSQQLKAPLSAGQVVGKVYFQLEDKDVAEYPLVVLEPVPEGSIFKQILDYIKLFFSQWF</sequence>
<proteinExistence type="inferred from homology"/>
<dbReference type="SMART" id="SM00936">
    <property type="entry name" value="PBP5_C"/>
    <property type="match status" value="1"/>
</dbReference>
<dbReference type="AlphaFoldDB" id="A0A420E6G7"/>
<dbReference type="InterPro" id="IPR018044">
    <property type="entry name" value="Peptidase_S11"/>
</dbReference>
<evidence type="ECO:0000256" key="10">
    <source>
        <dbReference type="ARBA" id="ARBA00022729"/>
    </source>
</evidence>
<comment type="pathway">
    <text evidence="17">Glycan biosynthesis.</text>
</comment>
<dbReference type="SUPFAM" id="SSF56601">
    <property type="entry name" value="beta-lactamase/transpeptidase-like"/>
    <property type="match status" value="1"/>
</dbReference>
<evidence type="ECO:0000256" key="8">
    <source>
        <dbReference type="ARBA" id="ARBA00022645"/>
    </source>
</evidence>
<dbReference type="PANTHER" id="PTHR21581">
    <property type="entry name" value="D-ALANYL-D-ALANINE CARBOXYPEPTIDASE"/>
    <property type="match status" value="1"/>
</dbReference>
<dbReference type="PRINTS" id="PR00725">
    <property type="entry name" value="DADACBPTASE1"/>
</dbReference>
<keyword evidence="10 21" id="KW-0732">Signal</keyword>
<evidence type="ECO:0000256" key="21">
    <source>
        <dbReference type="SAM" id="SignalP"/>
    </source>
</evidence>
<keyword evidence="9" id="KW-0645">Protease</keyword>
<keyword evidence="12" id="KW-0133">Cell shape</keyword>
<name>A0A420E6G7_9ALTE</name>
<evidence type="ECO:0000256" key="4">
    <source>
        <dbReference type="ARBA" id="ARBA00007164"/>
    </source>
</evidence>
<dbReference type="InterPro" id="IPR012338">
    <property type="entry name" value="Beta-lactam/transpept-like"/>
</dbReference>
<evidence type="ECO:0000256" key="19">
    <source>
        <dbReference type="PIRSR" id="PIRSR618044-2"/>
    </source>
</evidence>
<evidence type="ECO:0000256" key="3">
    <source>
        <dbReference type="ARBA" id="ARBA00004752"/>
    </source>
</evidence>
<dbReference type="InterPro" id="IPR012907">
    <property type="entry name" value="Peptidase_S11_C"/>
</dbReference>
<dbReference type="PANTHER" id="PTHR21581:SF6">
    <property type="entry name" value="TRAFFICKING PROTEIN PARTICLE COMPLEX SUBUNIT 12"/>
    <property type="match status" value="1"/>
</dbReference>